<evidence type="ECO:0000313" key="3">
    <source>
        <dbReference type="Proteomes" id="UP000076852"/>
    </source>
</evidence>
<keyword evidence="3" id="KW-1185">Reference proteome</keyword>
<dbReference type="STRING" id="1804984.AYM40_26655"/>
<evidence type="ECO:0000259" key="1">
    <source>
        <dbReference type="PROSITE" id="PS50883"/>
    </source>
</evidence>
<dbReference type="PANTHER" id="PTHR33121:SF71">
    <property type="entry name" value="OXYGEN SENSOR PROTEIN DOSP"/>
    <property type="match status" value="1"/>
</dbReference>
<reference evidence="2 3" key="1">
    <citation type="journal article" date="2016" name="Gene">
        <title>PacBio SMRT assembly of a complex multi-replicon genome reveals chlorocatechol degradative operon in a region of genome plasticity.</title>
        <authorList>
            <person name="Ricker N."/>
            <person name="Shen S.Y."/>
            <person name="Goordial J."/>
            <person name="Jin S."/>
            <person name="Fulthorpe R.R."/>
        </authorList>
    </citation>
    <scope>NUCLEOTIDE SEQUENCE [LARGE SCALE GENOMIC DNA]</scope>
    <source>
        <strain evidence="2 3">OLGA172</strain>
    </source>
</reference>
<name>A0A160FS51_9BURK</name>
<dbReference type="InterPro" id="IPR001633">
    <property type="entry name" value="EAL_dom"/>
</dbReference>
<sequence length="131" mass="14656">MTESMLIADFDMSELMLREIKRMGVNIVLDDFRTGYSSLAYVLRLPVNTIKIDRSFVLDLDIDPDGRARPLVGTVVALSKSLGFRALAEGVETEEQRKVLHEAGCDSIQGFLVSPSLPAEEFFEFVKERNG</sequence>
<dbReference type="CDD" id="cd01948">
    <property type="entry name" value="EAL"/>
    <property type="match status" value="1"/>
</dbReference>
<dbReference type="PANTHER" id="PTHR33121">
    <property type="entry name" value="CYCLIC DI-GMP PHOSPHODIESTERASE PDEF"/>
    <property type="match status" value="1"/>
</dbReference>
<gene>
    <name evidence="2" type="ORF">AYM40_26655</name>
</gene>
<dbReference type="Gene3D" id="3.20.20.450">
    <property type="entry name" value="EAL domain"/>
    <property type="match status" value="1"/>
</dbReference>
<dbReference type="PROSITE" id="PS50883">
    <property type="entry name" value="EAL"/>
    <property type="match status" value="1"/>
</dbReference>
<dbReference type="AlphaFoldDB" id="A0A160FS51"/>
<dbReference type="SUPFAM" id="SSF141868">
    <property type="entry name" value="EAL domain-like"/>
    <property type="match status" value="1"/>
</dbReference>
<proteinExistence type="predicted"/>
<accession>A0A160FS51</accession>
<dbReference type="InterPro" id="IPR050706">
    <property type="entry name" value="Cyclic-di-GMP_PDE-like"/>
</dbReference>
<dbReference type="KEGG" id="buz:AYM40_26655"/>
<dbReference type="EMBL" id="CP014579">
    <property type="protein sequence ID" value="ANB75885.1"/>
    <property type="molecule type" value="Genomic_DNA"/>
</dbReference>
<organism evidence="2 3">
    <name type="scientific">Paraburkholderia phytofirmans OLGA172</name>
    <dbReference type="NCBI Taxonomy" id="1417228"/>
    <lineage>
        <taxon>Bacteria</taxon>
        <taxon>Pseudomonadati</taxon>
        <taxon>Pseudomonadota</taxon>
        <taxon>Betaproteobacteria</taxon>
        <taxon>Burkholderiales</taxon>
        <taxon>Burkholderiaceae</taxon>
        <taxon>Paraburkholderia</taxon>
    </lineage>
</organism>
<dbReference type="SMART" id="SM00052">
    <property type="entry name" value="EAL"/>
    <property type="match status" value="1"/>
</dbReference>
<feature type="domain" description="EAL" evidence="1">
    <location>
        <begin position="1"/>
        <end position="130"/>
    </location>
</feature>
<dbReference type="GO" id="GO:0071111">
    <property type="term" value="F:cyclic-guanylate-specific phosphodiesterase activity"/>
    <property type="evidence" value="ECO:0007669"/>
    <property type="project" value="InterPro"/>
</dbReference>
<protein>
    <recommendedName>
        <fullName evidence="1">EAL domain-containing protein</fullName>
    </recommendedName>
</protein>
<dbReference type="Pfam" id="PF00563">
    <property type="entry name" value="EAL"/>
    <property type="match status" value="1"/>
</dbReference>
<evidence type="ECO:0000313" key="2">
    <source>
        <dbReference type="EMBL" id="ANB75885.1"/>
    </source>
</evidence>
<dbReference type="Proteomes" id="UP000076852">
    <property type="component" value="Chromosome 2"/>
</dbReference>
<dbReference type="InterPro" id="IPR035919">
    <property type="entry name" value="EAL_sf"/>
</dbReference>